<sequence>MKKFIDLLESELGYAEKASAYTKFGSWYGKNVEFDADYTHAPWCDMFLSWAAHKLGYEEWMGQFAWTVAHAKWFKKQDAWGTKPVPGAFVFYDWSGSDSISRIDHVGIVTRVEGGRIFTIEGNIDGGVAKRKERDTSKVVGYGYPWKIKERLDAKESMRDGYYSADHPGSTKPGTLQLPDELRPEIPFLETEQDAKVLLSAPKGTAKKKTEQAQAEAPAPEPSPKIEISAPASGTISAPAVPKSGKHAKHSAADTSAVTTGPIPVITDVAAPTPPSAALGSPAILTSALVATLAMLAITKTRRLRLRPALATPAPAPAHRRRRKGATPRRAATERPPRRNPVELTGPHRPLLDAAEPVGALRSLKDTVVPTFETIVIPEATSAFNAFTRARPMTGSPATSEGMDLASFPRRLESTGPIGRFTHLPQASTGAAPRTRHFEPFPLTPQTPARPESHTGHTTSGFEPFPHTGRGTGDFESFPHAGRGTGNPESFPRAGHNIGGFEPFSRTGRGAGDFEPFSRPRHTTHGGESVPHNRHTSPGGESFSHNRHATSGGESSPRTRHASSGFEAFSRTPGAASEFDAFTPFAASARGGATGSTPRREHPSGAYCGRRRGREHPAEELTGFAVIASPRGRRHRSTSPTAARPTHSPDPSMAMAGASLSENWSPPFDDATPGPASPQPSHPQTSTHGTRRPGSRRGRHRA</sequence>
<dbReference type="Pfam" id="PF05257">
    <property type="entry name" value="CHAP"/>
    <property type="match status" value="1"/>
</dbReference>
<gene>
    <name evidence="3" type="ORF">GCM10012278_53840</name>
</gene>
<dbReference type="SUPFAM" id="SSF54001">
    <property type="entry name" value="Cysteine proteinases"/>
    <property type="match status" value="1"/>
</dbReference>
<evidence type="ECO:0000313" key="4">
    <source>
        <dbReference type="Proteomes" id="UP000660745"/>
    </source>
</evidence>
<feature type="compositionally biased region" description="Basic residues" evidence="1">
    <location>
        <begin position="318"/>
        <end position="327"/>
    </location>
</feature>
<accession>A0A918E6S2</accession>
<feature type="region of interest" description="Disordered" evidence="1">
    <location>
        <begin position="589"/>
        <end position="702"/>
    </location>
</feature>
<keyword evidence="4" id="KW-1185">Reference proteome</keyword>
<reference evidence="3" key="2">
    <citation type="submission" date="2020-09" db="EMBL/GenBank/DDBJ databases">
        <authorList>
            <person name="Sun Q."/>
            <person name="Zhou Y."/>
        </authorList>
    </citation>
    <scope>NUCLEOTIDE SEQUENCE</scope>
    <source>
        <strain evidence="3">CGMCC 4.7430</strain>
    </source>
</reference>
<name>A0A918E6S2_9ACTN</name>
<dbReference type="RefSeq" id="WP_263653153.1">
    <property type="nucleotide sequence ID" value="NZ_BMNK01000010.1"/>
</dbReference>
<dbReference type="InterPro" id="IPR007921">
    <property type="entry name" value="CHAP_dom"/>
</dbReference>
<reference evidence="3" key="1">
    <citation type="journal article" date="2014" name="Int. J. Syst. Evol. Microbiol.">
        <title>Complete genome sequence of Corynebacterium casei LMG S-19264T (=DSM 44701T), isolated from a smear-ripened cheese.</title>
        <authorList>
            <consortium name="US DOE Joint Genome Institute (JGI-PGF)"/>
            <person name="Walter F."/>
            <person name="Albersmeier A."/>
            <person name="Kalinowski J."/>
            <person name="Ruckert C."/>
        </authorList>
    </citation>
    <scope>NUCLEOTIDE SEQUENCE</scope>
    <source>
        <strain evidence="3">CGMCC 4.7430</strain>
    </source>
</reference>
<feature type="compositionally biased region" description="Basic residues" evidence="1">
    <location>
        <begin position="689"/>
        <end position="702"/>
    </location>
</feature>
<protein>
    <recommendedName>
        <fullName evidence="2">Peptidase C51 domain-containing protein</fullName>
    </recommendedName>
</protein>
<feature type="region of interest" description="Disordered" evidence="1">
    <location>
        <begin position="203"/>
        <end position="256"/>
    </location>
</feature>
<dbReference type="AlphaFoldDB" id="A0A918E6S2"/>
<dbReference type="InterPro" id="IPR038765">
    <property type="entry name" value="Papain-like_cys_pep_sf"/>
</dbReference>
<dbReference type="Proteomes" id="UP000660745">
    <property type="component" value="Unassembled WGS sequence"/>
</dbReference>
<feature type="region of interest" description="Disordered" evidence="1">
    <location>
        <begin position="307"/>
        <end position="354"/>
    </location>
</feature>
<dbReference type="EMBL" id="BMNK01000010">
    <property type="protein sequence ID" value="GGP11201.1"/>
    <property type="molecule type" value="Genomic_DNA"/>
</dbReference>
<feature type="compositionally biased region" description="Basic and acidic residues" evidence="1">
    <location>
        <begin position="331"/>
        <end position="341"/>
    </location>
</feature>
<proteinExistence type="predicted"/>
<comment type="caution">
    <text evidence="3">The sequence shown here is derived from an EMBL/GenBank/DDBJ whole genome shotgun (WGS) entry which is preliminary data.</text>
</comment>
<feature type="domain" description="Peptidase C51" evidence="2">
    <location>
        <begin position="38"/>
        <end position="123"/>
    </location>
</feature>
<evidence type="ECO:0000259" key="2">
    <source>
        <dbReference type="Pfam" id="PF05257"/>
    </source>
</evidence>
<organism evidence="3 4">
    <name type="scientific">Nonomuraea glycinis</name>
    <dbReference type="NCBI Taxonomy" id="2047744"/>
    <lineage>
        <taxon>Bacteria</taxon>
        <taxon>Bacillati</taxon>
        <taxon>Actinomycetota</taxon>
        <taxon>Actinomycetes</taxon>
        <taxon>Streptosporangiales</taxon>
        <taxon>Streptosporangiaceae</taxon>
        <taxon>Nonomuraea</taxon>
    </lineage>
</organism>
<evidence type="ECO:0000256" key="1">
    <source>
        <dbReference type="SAM" id="MobiDB-lite"/>
    </source>
</evidence>
<feature type="region of interest" description="Disordered" evidence="1">
    <location>
        <begin position="440"/>
        <end position="565"/>
    </location>
</feature>
<evidence type="ECO:0000313" key="3">
    <source>
        <dbReference type="EMBL" id="GGP11201.1"/>
    </source>
</evidence>